<evidence type="ECO:0000256" key="7">
    <source>
        <dbReference type="RuleBase" id="RU363032"/>
    </source>
</evidence>
<feature type="transmembrane region" description="Helical" evidence="7">
    <location>
        <begin position="132"/>
        <end position="160"/>
    </location>
</feature>
<accession>A0A0R3LMI8</accession>
<dbReference type="SUPFAM" id="SSF161098">
    <property type="entry name" value="MetI-like"/>
    <property type="match status" value="1"/>
</dbReference>
<feature type="domain" description="ABC transmembrane type-1" evidence="8">
    <location>
        <begin position="97"/>
        <end position="302"/>
    </location>
</feature>
<dbReference type="PANTHER" id="PTHR43163">
    <property type="entry name" value="DIPEPTIDE TRANSPORT SYSTEM PERMEASE PROTEIN DPPB-RELATED"/>
    <property type="match status" value="1"/>
</dbReference>
<feature type="transmembrane region" description="Helical" evidence="7">
    <location>
        <begin position="180"/>
        <end position="199"/>
    </location>
</feature>
<dbReference type="PROSITE" id="PS50928">
    <property type="entry name" value="ABC_TM1"/>
    <property type="match status" value="1"/>
</dbReference>
<protein>
    <recommendedName>
        <fullName evidence="8">ABC transmembrane type-1 domain-containing protein</fullName>
    </recommendedName>
</protein>
<evidence type="ECO:0000256" key="4">
    <source>
        <dbReference type="ARBA" id="ARBA00022692"/>
    </source>
</evidence>
<feature type="transmembrane region" description="Helical" evidence="7">
    <location>
        <begin position="237"/>
        <end position="264"/>
    </location>
</feature>
<feature type="transmembrane region" description="Helical" evidence="7">
    <location>
        <begin position="9"/>
        <end position="30"/>
    </location>
</feature>
<keyword evidence="3" id="KW-1003">Cell membrane</keyword>
<dbReference type="EMBL" id="LLXZ01000080">
    <property type="protein sequence ID" value="KRR08953.1"/>
    <property type="molecule type" value="Genomic_DNA"/>
</dbReference>
<dbReference type="STRING" id="280332.CQ12_08285"/>
<dbReference type="Proteomes" id="UP000050863">
    <property type="component" value="Unassembled WGS sequence"/>
</dbReference>
<evidence type="ECO:0000259" key="8">
    <source>
        <dbReference type="PROSITE" id="PS50928"/>
    </source>
</evidence>
<evidence type="ECO:0000313" key="10">
    <source>
        <dbReference type="Proteomes" id="UP000050863"/>
    </source>
</evidence>
<dbReference type="RefSeq" id="WP_057835692.1">
    <property type="nucleotide sequence ID" value="NZ_LLXZ01000080.1"/>
</dbReference>
<comment type="caution">
    <text evidence="9">The sequence shown here is derived from an EMBL/GenBank/DDBJ whole genome shotgun (WGS) entry which is preliminary data.</text>
</comment>
<keyword evidence="10" id="KW-1185">Reference proteome</keyword>
<dbReference type="GO" id="GO:0071916">
    <property type="term" value="F:dipeptide transmembrane transporter activity"/>
    <property type="evidence" value="ECO:0007669"/>
    <property type="project" value="TreeGrafter"/>
</dbReference>
<dbReference type="InterPro" id="IPR000515">
    <property type="entry name" value="MetI-like"/>
</dbReference>
<dbReference type="Gene3D" id="1.10.3720.10">
    <property type="entry name" value="MetI-like"/>
    <property type="match status" value="1"/>
</dbReference>
<sequence>MLRYAAGRIVLTVPVLFGVSLMSFAIIHLIPGDIVSVLAGPTVALDSEAAQNIRRALHLDQPLPVQYGIWLMGALRGDFGNSLVMGLPVAPQIVSHLPVTLVLTAMSLLFAIAVGLPAGVAAAKTRGRWPDLFIRAVALLGLSTPPFFVGVAAVLLLSLYWPSFKILSAVDLRHDPLGGIRTLLLPAFVLSLASATTIMRYTRAAMLEVLTEPFMATARAKGAGRLRVLIRHGLRNALLPVVTAVGVTAAHLVAGAVVVEQVFGLPGIGQLMLNAIYHRDYTQVQATVLVVTTLVVLINIMVDLSYYALDPRIQQHG</sequence>
<evidence type="ECO:0000313" key="9">
    <source>
        <dbReference type="EMBL" id="KRR08953.1"/>
    </source>
</evidence>
<evidence type="ECO:0000256" key="6">
    <source>
        <dbReference type="ARBA" id="ARBA00023136"/>
    </source>
</evidence>
<keyword evidence="2 7" id="KW-0813">Transport</keyword>
<keyword evidence="4 7" id="KW-0812">Transmembrane</keyword>
<dbReference type="InterPro" id="IPR045621">
    <property type="entry name" value="BPD_transp_1_N"/>
</dbReference>
<dbReference type="Pfam" id="PF19300">
    <property type="entry name" value="BPD_transp_1_N"/>
    <property type="match status" value="1"/>
</dbReference>
<name>A0A0R3LMI8_9BRAD</name>
<feature type="transmembrane region" description="Helical" evidence="7">
    <location>
        <begin position="93"/>
        <end position="120"/>
    </location>
</feature>
<proteinExistence type="inferred from homology"/>
<evidence type="ECO:0000256" key="2">
    <source>
        <dbReference type="ARBA" id="ARBA00022448"/>
    </source>
</evidence>
<comment type="subcellular location">
    <subcellularLocation>
        <location evidence="1 7">Cell membrane</location>
        <topology evidence="1 7">Multi-pass membrane protein</topology>
    </subcellularLocation>
</comment>
<dbReference type="GO" id="GO:0005886">
    <property type="term" value="C:plasma membrane"/>
    <property type="evidence" value="ECO:0007669"/>
    <property type="project" value="UniProtKB-SubCell"/>
</dbReference>
<feature type="transmembrane region" description="Helical" evidence="7">
    <location>
        <begin position="284"/>
        <end position="309"/>
    </location>
</feature>
<dbReference type="InterPro" id="IPR035906">
    <property type="entry name" value="MetI-like_sf"/>
</dbReference>
<evidence type="ECO:0000256" key="3">
    <source>
        <dbReference type="ARBA" id="ARBA00022475"/>
    </source>
</evidence>
<comment type="similarity">
    <text evidence="7">Belongs to the binding-protein-dependent transport system permease family.</text>
</comment>
<dbReference type="Pfam" id="PF00528">
    <property type="entry name" value="BPD_transp_1"/>
    <property type="match status" value="1"/>
</dbReference>
<dbReference type="OrthoDB" id="9805855at2"/>
<keyword evidence="6 7" id="KW-0472">Membrane</keyword>
<evidence type="ECO:0000256" key="1">
    <source>
        <dbReference type="ARBA" id="ARBA00004651"/>
    </source>
</evidence>
<dbReference type="AlphaFoldDB" id="A0A0R3LMI8"/>
<evidence type="ECO:0000256" key="5">
    <source>
        <dbReference type="ARBA" id="ARBA00022989"/>
    </source>
</evidence>
<dbReference type="CDD" id="cd06261">
    <property type="entry name" value="TM_PBP2"/>
    <property type="match status" value="1"/>
</dbReference>
<keyword evidence="5 7" id="KW-1133">Transmembrane helix</keyword>
<gene>
    <name evidence="9" type="ORF">CQ12_08285</name>
</gene>
<dbReference type="PANTHER" id="PTHR43163:SF6">
    <property type="entry name" value="DIPEPTIDE TRANSPORT SYSTEM PERMEASE PROTEIN DPPB-RELATED"/>
    <property type="match status" value="1"/>
</dbReference>
<reference evidence="9 10" key="1">
    <citation type="submission" date="2014-03" db="EMBL/GenBank/DDBJ databases">
        <title>Bradyrhizobium valentinum sp. nov., isolated from effective nodules of Lupinus mariae-josephae, a lupine endemic of basic-lime soils in Eastern Spain.</title>
        <authorList>
            <person name="Duran D."/>
            <person name="Rey L."/>
            <person name="Navarro A."/>
            <person name="Busquets A."/>
            <person name="Imperial J."/>
            <person name="Ruiz-Argueso T."/>
        </authorList>
    </citation>
    <scope>NUCLEOTIDE SEQUENCE [LARGE SCALE GENOMIC DNA]</scope>
    <source>
        <strain evidence="9 10">PAC68</strain>
    </source>
</reference>
<organism evidence="9 10">
    <name type="scientific">Bradyrhizobium jicamae</name>
    <dbReference type="NCBI Taxonomy" id="280332"/>
    <lineage>
        <taxon>Bacteria</taxon>
        <taxon>Pseudomonadati</taxon>
        <taxon>Pseudomonadota</taxon>
        <taxon>Alphaproteobacteria</taxon>
        <taxon>Hyphomicrobiales</taxon>
        <taxon>Nitrobacteraceae</taxon>
        <taxon>Bradyrhizobium</taxon>
    </lineage>
</organism>